<organism evidence="2 3">
    <name type="scientific">Pleurodeles waltl</name>
    <name type="common">Iberian ribbed newt</name>
    <dbReference type="NCBI Taxonomy" id="8319"/>
    <lineage>
        <taxon>Eukaryota</taxon>
        <taxon>Metazoa</taxon>
        <taxon>Chordata</taxon>
        <taxon>Craniata</taxon>
        <taxon>Vertebrata</taxon>
        <taxon>Euteleostomi</taxon>
        <taxon>Amphibia</taxon>
        <taxon>Batrachia</taxon>
        <taxon>Caudata</taxon>
        <taxon>Salamandroidea</taxon>
        <taxon>Salamandridae</taxon>
        <taxon>Pleurodelinae</taxon>
        <taxon>Pleurodeles</taxon>
    </lineage>
</organism>
<keyword evidence="3" id="KW-1185">Reference proteome</keyword>
<gene>
    <name evidence="2" type="ORF">NDU88_002759</name>
</gene>
<evidence type="ECO:0000313" key="2">
    <source>
        <dbReference type="EMBL" id="KAJ1149961.1"/>
    </source>
</evidence>
<sequence length="69" mass="7909">MWPEAWLERKTNGRWQSLGQLVAGRVNGPTPKKKRAQQESWVSRCHAPAGKESARRIRRQQAEQMALLG</sequence>
<proteinExistence type="predicted"/>
<evidence type="ECO:0000313" key="3">
    <source>
        <dbReference type="Proteomes" id="UP001066276"/>
    </source>
</evidence>
<dbReference type="Proteomes" id="UP001066276">
    <property type="component" value="Chromosome 5"/>
</dbReference>
<evidence type="ECO:0000256" key="1">
    <source>
        <dbReference type="SAM" id="MobiDB-lite"/>
    </source>
</evidence>
<name>A0AAV7RAX2_PLEWA</name>
<accession>A0AAV7RAX2</accession>
<feature type="region of interest" description="Disordered" evidence="1">
    <location>
        <begin position="24"/>
        <end position="53"/>
    </location>
</feature>
<dbReference type="AlphaFoldDB" id="A0AAV7RAX2"/>
<reference evidence="2" key="1">
    <citation type="journal article" date="2022" name="bioRxiv">
        <title>Sequencing and chromosome-scale assembly of the giantPleurodeles waltlgenome.</title>
        <authorList>
            <person name="Brown T."/>
            <person name="Elewa A."/>
            <person name="Iarovenko S."/>
            <person name="Subramanian E."/>
            <person name="Araus A.J."/>
            <person name="Petzold A."/>
            <person name="Susuki M."/>
            <person name="Suzuki K.-i.T."/>
            <person name="Hayashi T."/>
            <person name="Toyoda A."/>
            <person name="Oliveira C."/>
            <person name="Osipova E."/>
            <person name="Leigh N.D."/>
            <person name="Simon A."/>
            <person name="Yun M.H."/>
        </authorList>
    </citation>
    <scope>NUCLEOTIDE SEQUENCE</scope>
    <source>
        <strain evidence="2">20211129_DDA</strain>
        <tissue evidence="2">Liver</tissue>
    </source>
</reference>
<protein>
    <submittedName>
        <fullName evidence="2">Uncharacterized protein</fullName>
    </submittedName>
</protein>
<dbReference type="EMBL" id="JANPWB010000009">
    <property type="protein sequence ID" value="KAJ1149961.1"/>
    <property type="molecule type" value="Genomic_DNA"/>
</dbReference>
<comment type="caution">
    <text evidence="2">The sequence shown here is derived from an EMBL/GenBank/DDBJ whole genome shotgun (WGS) entry which is preliminary data.</text>
</comment>